<feature type="transmembrane region" description="Helical" evidence="7">
    <location>
        <begin position="54"/>
        <end position="83"/>
    </location>
</feature>
<dbReference type="RefSeq" id="WP_158089360.1">
    <property type="nucleotide sequence ID" value="NZ_LVJN01000018.1"/>
</dbReference>
<dbReference type="EMBL" id="LVJN01000018">
    <property type="protein sequence ID" value="OSM04914.1"/>
    <property type="molecule type" value="Genomic_DNA"/>
</dbReference>
<evidence type="ECO:0000256" key="5">
    <source>
        <dbReference type="ARBA" id="ARBA00022989"/>
    </source>
</evidence>
<keyword evidence="6 7" id="KW-0472">Membrane</keyword>
<feature type="transmembrane region" description="Helical" evidence="7">
    <location>
        <begin position="330"/>
        <end position="348"/>
    </location>
</feature>
<evidence type="ECO:0000256" key="1">
    <source>
        <dbReference type="ARBA" id="ARBA00004651"/>
    </source>
</evidence>
<feature type="transmembrane region" description="Helical" evidence="7">
    <location>
        <begin position="290"/>
        <end position="310"/>
    </location>
</feature>
<evidence type="ECO:0000256" key="3">
    <source>
        <dbReference type="ARBA" id="ARBA00022475"/>
    </source>
</evidence>
<dbReference type="PANTHER" id="PTHR34184">
    <property type="entry name" value="UPF0718 PROTEIN YCGR"/>
    <property type="match status" value="1"/>
</dbReference>
<sequence>MAPAERDKAFIALLLFGFLALFFSPSIGLLSGPDPVELLRNAPGVAPSRWRENFSAYFISICLEAGPFMLLGAVTAALIEVFAPANLLPRLARRLGVLGIPAAALAAPLLPVCECGVVPVFRKLINKGLPLPHAIAYLLAAPIFNPIVLTGTWIAYYRDPLYPFLRGLGGLSVALAVALLIAMLLGLRSRFKARADGAHALEHGHDDGACCAHGHEHAPSPGRLQQLLRHAQEDFQEMAPYFLFGAFLAACLKTFVDQTVLFDLGDGDAAGAAAMMALAFVLSLCSEADAFVSASFVEFNVAAHMGFLVLGPMLDIKLLVMYRSVFSGRFILLLASAVIAGVSAYVWALNLWGWEWVDALLGQAG</sequence>
<gene>
    <name evidence="8" type="ORF">MAIT1_03021</name>
</gene>
<evidence type="ECO:0000256" key="4">
    <source>
        <dbReference type="ARBA" id="ARBA00022692"/>
    </source>
</evidence>
<keyword evidence="3" id="KW-1003">Cell membrane</keyword>
<evidence type="ECO:0000256" key="7">
    <source>
        <dbReference type="SAM" id="Phobius"/>
    </source>
</evidence>
<evidence type="ECO:0000256" key="2">
    <source>
        <dbReference type="ARBA" id="ARBA00006386"/>
    </source>
</evidence>
<dbReference type="OrthoDB" id="9777774at2"/>
<feature type="transmembrane region" description="Helical" evidence="7">
    <location>
        <begin position="168"/>
        <end position="187"/>
    </location>
</feature>
<protein>
    <submittedName>
        <fullName evidence="8">Putative permease</fullName>
    </submittedName>
</protein>
<comment type="caution">
    <text evidence="8">The sequence shown here is derived from an EMBL/GenBank/DDBJ whole genome shotgun (WGS) entry which is preliminary data.</text>
</comment>
<keyword evidence="4 7" id="KW-0812">Transmembrane</keyword>
<accession>A0A1Y2K5F0</accession>
<name>A0A1Y2K5F0_9PROT</name>
<keyword evidence="9" id="KW-1185">Reference proteome</keyword>
<dbReference type="PANTHER" id="PTHR34184:SF4">
    <property type="entry name" value="UPF0718 PROTEIN YCGR"/>
    <property type="match status" value="1"/>
</dbReference>
<feature type="transmembrane region" description="Helical" evidence="7">
    <location>
        <begin position="95"/>
        <end position="122"/>
    </location>
</feature>
<proteinExistence type="inferred from homology"/>
<comment type="subcellular location">
    <subcellularLocation>
        <location evidence="1">Cell membrane</location>
        <topology evidence="1">Multi-pass membrane protein</topology>
    </subcellularLocation>
</comment>
<dbReference type="InterPro" id="IPR052923">
    <property type="entry name" value="UPF0718"/>
</dbReference>
<dbReference type="InterPro" id="IPR005524">
    <property type="entry name" value="DUF318"/>
</dbReference>
<dbReference type="AlphaFoldDB" id="A0A1Y2K5F0"/>
<dbReference type="Pfam" id="PF03773">
    <property type="entry name" value="ArsP_1"/>
    <property type="match status" value="1"/>
</dbReference>
<evidence type="ECO:0000256" key="6">
    <source>
        <dbReference type="ARBA" id="ARBA00023136"/>
    </source>
</evidence>
<evidence type="ECO:0000313" key="9">
    <source>
        <dbReference type="Proteomes" id="UP000194003"/>
    </source>
</evidence>
<organism evidence="8 9">
    <name type="scientific">Magnetofaba australis IT-1</name>
    <dbReference type="NCBI Taxonomy" id="1434232"/>
    <lineage>
        <taxon>Bacteria</taxon>
        <taxon>Pseudomonadati</taxon>
        <taxon>Pseudomonadota</taxon>
        <taxon>Magnetococcia</taxon>
        <taxon>Magnetococcales</taxon>
        <taxon>Magnetococcaceae</taxon>
        <taxon>Magnetofaba</taxon>
    </lineage>
</organism>
<dbReference type="STRING" id="1434232.MAIT1_03021"/>
<dbReference type="Proteomes" id="UP000194003">
    <property type="component" value="Unassembled WGS sequence"/>
</dbReference>
<comment type="similarity">
    <text evidence="2">Belongs to the UPF0718 family.</text>
</comment>
<feature type="transmembrane region" description="Helical" evidence="7">
    <location>
        <begin position="238"/>
        <end position="256"/>
    </location>
</feature>
<reference evidence="8 9" key="1">
    <citation type="journal article" date="2016" name="BMC Genomics">
        <title>Combined genomic and structural analyses of a cultured magnetotactic bacterium reveals its niche adaptation to a dynamic environment.</title>
        <authorList>
            <person name="Araujo A.C."/>
            <person name="Morillo V."/>
            <person name="Cypriano J."/>
            <person name="Teixeira L.C."/>
            <person name="Leao P."/>
            <person name="Lyra S."/>
            <person name="Almeida L.G."/>
            <person name="Bazylinski D.A."/>
            <person name="Vasconcellos A.T."/>
            <person name="Abreu F."/>
            <person name="Lins U."/>
        </authorList>
    </citation>
    <scope>NUCLEOTIDE SEQUENCE [LARGE SCALE GENOMIC DNA]</scope>
    <source>
        <strain evidence="8 9">IT-1</strain>
    </source>
</reference>
<keyword evidence="5 7" id="KW-1133">Transmembrane helix</keyword>
<dbReference type="GO" id="GO:0005886">
    <property type="term" value="C:plasma membrane"/>
    <property type="evidence" value="ECO:0007669"/>
    <property type="project" value="UniProtKB-SubCell"/>
</dbReference>
<feature type="transmembrane region" description="Helical" evidence="7">
    <location>
        <begin position="134"/>
        <end position="156"/>
    </location>
</feature>
<evidence type="ECO:0000313" key="8">
    <source>
        <dbReference type="EMBL" id="OSM04914.1"/>
    </source>
</evidence>